<dbReference type="EMBL" id="WUBI01000006">
    <property type="protein sequence ID" value="MWV47259.1"/>
    <property type="molecule type" value="Genomic_DNA"/>
</dbReference>
<comment type="caution">
    <text evidence="1">The sequence shown here is derived from an EMBL/GenBank/DDBJ whole genome shotgun (WGS) entry which is preliminary data.</text>
</comment>
<keyword evidence="2" id="KW-1185">Reference proteome</keyword>
<dbReference type="SUPFAM" id="SSF51126">
    <property type="entry name" value="Pectin lyase-like"/>
    <property type="match status" value="2"/>
</dbReference>
<dbReference type="Gene3D" id="2.60.120.260">
    <property type="entry name" value="Galactose-binding domain-like"/>
    <property type="match status" value="1"/>
</dbReference>
<evidence type="ECO:0008006" key="3">
    <source>
        <dbReference type="Google" id="ProtNLM"/>
    </source>
</evidence>
<name>A0A7X3INN2_9BACL</name>
<dbReference type="Gene3D" id="2.160.20.10">
    <property type="entry name" value="Single-stranded right-handed beta-helix, Pectin lyase-like"/>
    <property type="match status" value="1"/>
</dbReference>
<dbReference type="InterPro" id="IPR012334">
    <property type="entry name" value="Pectin_lyas_fold"/>
</dbReference>
<dbReference type="AlphaFoldDB" id="A0A7X3INN2"/>
<dbReference type="SUPFAM" id="SSF49785">
    <property type="entry name" value="Galactose-binding domain-like"/>
    <property type="match status" value="1"/>
</dbReference>
<gene>
    <name evidence="1" type="ORF">GRF59_27055</name>
</gene>
<dbReference type="SMART" id="SM00710">
    <property type="entry name" value="PbH1"/>
    <property type="match status" value="5"/>
</dbReference>
<proteinExistence type="predicted"/>
<dbReference type="RefSeq" id="WP_160500835.1">
    <property type="nucleotide sequence ID" value="NZ_WUBI01000006.1"/>
</dbReference>
<dbReference type="InterPro" id="IPR006626">
    <property type="entry name" value="PbH1"/>
</dbReference>
<dbReference type="InterPro" id="IPR008979">
    <property type="entry name" value="Galactose-bd-like_sf"/>
</dbReference>
<sequence length="667" mass="73067">MRRRRLAKLLIWVLVVLFLAVSVPDRSSLVFANNKAYFVDSVGGNDANSGLSESAAWKTVAKVNSTTFQPGDRILFKAGGVWSGELWPKGSGASGNPITIDMYGTGSKPALIGSQTANQTLRLDNQEYWEINNLDISANYTDSFTRRGIYVHASDYGTLNHLYFRNLLIHDVWPNIAHANNNTAKDTGGMFFSITGSTTVTKFNDIRIENNTIRDLDREGITLTWTSWSNRQGETGGSGPWTGSTNVVVRNNYFTNIGGDGLVAQGLQSPLIEYNTIDGFNKRNYNVSYNAGLWAYSADDAVFQYNEAMNGKSTRDGMAWDADARTNRTIFQYNYSHDNEGGSMLFISYGTEYSRDAVYRYNISQNDRNFLITATNPINASIYNNVFYTQSGISAKVFNTNSGTATLKNNIFYNQGTTSTGGWGSGYTYSNNVFYGNYATTPSDPNKITSDPQFVNPGTGGNGRNTLAGYQLQSTSPAINSGMAVADNGGKDFWGNPIYVGNPDRGAYEHQSSVPSPTNVALGKTVTSGSFINNPERVTDGQSGNKEQYAGLDAGLQWMTMDLGASYELSRIKLWHYFDGRTYRDVILQLSDSPDFSSGVTTVFNNDTNNSAGLGAGMDAEYAETAAGKEISFAPVHARYVRFWSNGSSVNSWNHVVEAEVYATNTP</sequence>
<evidence type="ECO:0000313" key="1">
    <source>
        <dbReference type="EMBL" id="MWV47259.1"/>
    </source>
</evidence>
<dbReference type="InterPro" id="IPR011050">
    <property type="entry name" value="Pectin_lyase_fold/virulence"/>
</dbReference>
<protein>
    <recommendedName>
        <fullName evidence="3">F5/8 type C domain-containing protein</fullName>
    </recommendedName>
</protein>
<reference evidence="1 2" key="1">
    <citation type="submission" date="2019-12" db="EMBL/GenBank/DDBJ databases">
        <title>Paenibacillus sp. nov., an endophytic bacterium isolated from the stem of Dendrobium.</title>
        <authorList>
            <person name="Zhao R."/>
        </authorList>
    </citation>
    <scope>NUCLEOTIDE SEQUENCE [LARGE SCALE GENOMIC DNA]</scope>
    <source>
        <strain evidence="1 2">HJL G12</strain>
    </source>
</reference>
<evidence type="ECO:0000313" key="2">
    <source>
        <dbReference type="Proteomes" id="UP000460318"/>
    </source>
</evidence>
<organism evidence="1 2">
    <name type="scientific">Paenibacillus dendrobii</name>
    <dbReference type="NCBI Taxonomy" id="2691084"/>
    <lineage>
        <taxon>Bacteria</taxon>
        <taxon>Bacillati</taxon>
        <taxon>Bacillota</taxon>
        <taxon>Bacilli</taxon>
        <taxon>Bacillales</taxon>
        <taxon>Paenibacillaceae</taxon>
        <taxon>Paenibacillus</taxon>
    </lineage>
</organism>
<accession>A0A7X3INN2</accession>
<dbReference type="Proteomes" id="UP000460318">
    <property type="component" value="Unassembled WGS sequence"/>
</dbReference>